<keyword evidence="2" id="KW-0067">ATP-binding</keyword>
<evidence type="ECO:0000313" key="4">
    <source>
        <dbReference type="EMBL" id="KAG1786715.1"/>
    </source>
</evidence>
<dbReference type="GeneID" id="64601374"/>
<keyword evidence="2" id="KW-0347">Helicase</keyword>
<feature type="domain" description="ATP-dependent RNA helicase DDX60 PIN-like" evidence="3">
    <location>
        <begin position="24"/>
        <end position="120"/>
    </location>
</feature>
<dbReference type="GO" id="GO:0016787">
    <property type="term" value="F:hydrolase activity"/>
    <property type="evidence" value="ECO:0007669"/>
    <property type="project" value="UniProtKB-KW"/>
</dbReference>
<protein>
    <recommendedName>
        <fullName evidence="3">ATP-dependent RNA helicase DDX60 PIN-like domain-containing protein</fullName>
    </recommendedName>
</protein>
<dbReference type="OrthoDB" id="2670481at2759"/>
<comment type="caution">
    <text evidence="4">The sequence shown here is derived from an EMBL/GenBank/DDBJ whole genome shotgun (WGS) entry which is preliminary data.</text>
</comment>
<sequence>MYEASKRRPERAGQSSLFDDLSFQIIHAIYLLERILQNFRTRSVNFGIVFFNVNRHLVLRAGESEFTIASRALARRLLYKHLQSLDLVNILTFASLSNENWINYRVQTKPMFAMVNDGGTLKEGVGGQFAAHQILAQRLFIFDLLASGLAMAPLQGADFRDTKIVFESKPRLGHQGHFPKAVLSAGVAARDVLATSLSFFDLQTLSPGSRGLIQFVFSSGQLCWRVTTIARNFAEANSPSIASTKKPLPYLWQG</sequence>
<evidence type="ECO:0000256" key="1">
    <source>
        <dbReference type="ARBA" id="ARBA00022801"/>
    </source>
</evidence>
<dbReference type="GO" id="GO:0005737">
    <property type="term" value="C:cytoplasm"/>
    <property type="evidence" value="ECO:0007669"/>
    <property type="project" value="TreeGrafter"/>
</dbReference>
<dbReference type="AlphaFoldDB" id="A0A9P7DC16"/>
<proteinExistence type="predicted"/>
<accession>A0A9P7DC16</accession>
<dbReference type="Pfam" id="PF23002">
    <property type="entry name" value="PIN-like_DDX60"/>
    <property type="match status" value="1"/>
</dbReference>
<organism evidence="4 5">
    <name type="scientific">Suillus plorans</name>
    <dbReference type="NCBI Taxonomy" id="116603"/>
    <lineage>
        <taxon>Eukaryota</taxon>
        <taxon>Fungi</taxon>
        <taxon>Dikarya</taxon>
        <taxon>Basidiomycota</taxon>
        <taxon>Agaricomycotina</taxon>
        <taxon>Agaricomycetes</taxon>
        <taxon>Agaricomycetidae</taxon>
        <taxon>Boletales</taxon>
        <taxon>Suillineae</taxon>
        <taxon>Suillaceae</taxon>
        <taxon>Suillus</taxon>
    </lineage>
</organism>
<evidence type="ECO:0000313" key="5">
    <source>
        <dbReference type="Proteomes" id="UP000719766"/>
    </source>
</evidence>
<dbReference type="InterPro" id="IPR055124">
    <property type="entry name" value="PIN-like_DDX60"/>
</dbReference>
<dbReference type="PANTHER" id="PTHR44533">
    <property type="entry name" value="DEAD/H RNA HELICASE, PUTATIVE-RELATED"/>
    <property type="match status" value="1"/>
</dbReference>
<dbReference type="GO" id="GO:0004386">
    <property type="term" value="F:helicase activity"/>
    <property type="evidence" value="ECO:0007669"/>
    <property type="project" value="UniProtKB-KW"/>
</dbReference>
<dbReference type="Proteomes" id="UP000719766">
    <property type="component" value="Unassembled WGS sequence"/>
</dbReference>
<keyword evidence="1" id="KW-0378">Hydrolase</keyword>
<dbReference type="InterPro" id="IPR052431">
    <property type="entry name" value="SKI2_subfamily_helicases"/>
</dbReference>
<dbReference type="RefSeq" id="XP_041154130.1">
    <property type="nucleotide sequence ID" value="XM_041307610.1"/>
</dbReference>
<evidence type="ECO:0000259" key="3">
    <source>
        <dbReference type="Pfam" id="PF23002"/>
    </source>
</evidence>
<keyword evidence="5" id="KW-1185">Reference proteome</keyword>
<reference evidence="4" key="1">
    <citation type="journal article" date="2020" name="New Phytol.">
        <title>Comparative genomics reveals dynamic genome evolution in host specialist ectomycorrhizal fungi.</title>
        <authorList>
            <person name="Lofgren L.A."/>
            <person name="Nguyen N.H."/>
            <person name="Vilgalys R."/>
            <person name="Ruytinx J."/>
            <person name="Liao H.L."/>
            <person name="Branco S."/>
            <person name="Kuo A."/>
            <person name="LaButti K."/>
            <person name="Lipzen A."/>
            <person name="Andreopoulos W."/>
            <person name="Pangilinan J."/>
            <person name="Riley R."/>
            <person name="Hundley H."/>
            <person name="Na H."/>
            <person name="Barry K."/>
            <person name="Grigoriev I.V."/>
            <person name="Stajich J.E."/>
            <person name="Kennedy P.G."/>
        </authorList>
    </citation>
    <scope>NUCLEOTIDE SEQUENCE</scope>
    <source>
        <strain evidence="4">S12</strain>
    </source>
</reference>
<gene>
    <name evidence="4" type="ORF">HD556DRAFT_1449516</name>
</gene>
<evidence type="ECO:0000256" key="2">
    <source>
        <dbReference type="ARBA" id="ARBA00022806"/>
    </source>
</evidence>
<dbReference type="PANTHER" id="PTHR44533:SF4">
    <property type="entry name" value="DEAD_H RNA HELICASE, PUTATIVE-RELATED"/>
    <property type="match status" value="1"/>
</dbReference>
<dbReference type="EMBL" id="JABBWE010000089">
    <property type="protein sequence ID" value="KAG1786715.1"/>
    <property type="molecule type" value="Genomic_DNA"/>
</dbReference>
<keyword evidence="2" id="KW-0547">Nucleotide-binding</keyword>
<name>A0A9P7DC16_9AGAM</name>